<dbReference type="AlphaFoldDB" id="A0AA38NZN8"/>
<evidence type="ECO:0000256" key="1">
    <source>
        <dbReference type="SAM" id="MobiDB-lite"/>
    </source>
</evidence>
<evidence type="ECO:0000313" key="4">
    <source>
        <dbReference type="Proteomes" id="UP001163846"/>
    </source>
</evidence>
<dbReference type="Proteomes" id="UP001163846">
    <property type="component" value="Unassembled WGS sequence"/>
</dbReference>
<feature type="chain" id="PRO_5041327861" description="Fungal-type protein kinase domain-containing protein" evidence="2">
    <location>
        <begin position="21"/>
        <end position="475"/>
    </location>
</feature>
<name>A0AA38NZN8_9AGAR</name>
<sequence>MRLPTVSLLVAFEFFRSVAAVPLVATPQNLIPQTLVPNDKMPSMLQNERWTEDAFKDIYKCIEGHGNGIRLGLARFDRQDEESQNARKVDEKFLRQWFGQELGFKFANNKVWLAFDDKLEFDPPPPQPRKGDEEEAWLVRFVLEFEVQDDTGRVTKKYRGAVKQDEESFRPRLSEAVGGWENADNIGAWTMASRAVRAERESSKVVESEGKGKRKRTGMGMGSRGKAKARGKVQEQAAEEKAAEEEDSSTPHLFGMMLPSGVKKTISFASDLNVMHWYYEEVLYIDGLTQKALNRIKDNVDALDSKKGDEEAENRRKSIEIAFVGDADEGRSAVAAVCRDIQKTVGSTGKALFLFGTREYPRQTERSDPVQFELTRRTYHIVEHEVVTLDLEIRGAVWKDQEENGSYVWMIWSMSDDRVYDYRGDDLTYEQMEYLRKIHRWRASHDPEKLDEIFDKIMARNKHPVPIPGTDSTNE</sequence>
<evidence type="ECO:0008006" key="5">
    <source>
        <dbReference type="Google" id="ProtNLM"/>
    </source>
</evidence>
<gene>
    <name evidence="3" type="ORF">F5878DRAFT_645801</name>
</gene>
<protein>
    <recommendedName>
        <fullName evidence="5">Fungal-type protein kinase domain-containing protein</fullName>
    </recommendedName>
</protein>
<accession>A0AA38NZN8</accession>
<keyword evidence="2" id="KW-0732">Signal</keyword>
<comment type="caution">
    <text evidence="3">The sequence shown here is derived from an EMBL/GenBank/DDBJ whole genome shotgun (WGS) entry which is preliminary data.</text>
</comment>
<feature type="signal peptide" evidence="2">
    <location>
        <begin position="1"/>
        <end position="20"/>
    </location>
</feature>
<evidence type="ECO:0000256" key="2">
    <source>
        <dbReference type="SAM" id="SignalP"/>
    </source>
</evidence>
<organism evidence="3 4">
    <name type="scientific">Lentinula raphanica</name>
    <dbReference type="NCBI Taxonomy" id="153919"/>
    <lineage>
        <taxon>Eukaryota</taxon>
        <taxon>Fungi</taxon>
        <taxon>Dikarya</taxon>
        <taxon>Basidiomycota</taxon>
        <taxon>Agaricomycotina</taxon>
        <taxon>Agaricomycetes</taxon>
        <taxon>Agaricomycetidae</taxon>
        <taxon>Agaricales</taxon>
        <taxon>Marasmiineae</taxon>
        <taxon>Omphalotaceae</taxon>
        <taxon>Lentinula</taxon>
    </lineage>
</organism>
<feature type="compositionally biased region" description="Basic and acidic residues" evidence="1">
    <location>
        <begin position="200"/>
        <end position="211"/>
    </location>
</feature>
<feature type="region of interest" description="Disordered" evidence="1">
    <location>
        <begin position="200"/>
        <end position="252"/>
    </location>
</feature>
<dbReference type="EMBL" id="MU806663">
    <property type="protein sequence ID" value="KAJ3833618.1"/>
    <property type="molecule type" value="Genomic_DNA"/>
</dbReference>
<reference evidence="3" key="1">
    <citation type="submission" date="2022-08" db="EMBL/GenBank/DDBJ databases">
        <authorList>
            <consortium name="DOE Joint Genome Institute"/>
            <person name="Min B."/>
            <person name="Riley R."/>
            <person name="Sierra-Patev S."/>
            <person name="Naranjo-Ortiz M."/>
            <person name="Looney B."/>
            <person name="Konkel Z."/>
            <person name="Slot J.C."/>
            <person name="Sakamoto Y."/>
            <person name="Steenwyk J.L."/>
            <person name="Rokas A."/>
            <person name="Carro J."/>
            <person name="Camarero S."/>
            <person name="Ferreira P."/>
            <person name="Molpeceres G."/>
            <person name="Ruiz-Duenas F.J."/>
            <person name="Serrano A."/>
            <person name="Henrissat B."/>
            <person name="Drula E."/>
            <person name="Hughes K.W."/>
            <person name="Mata J.L."/>
            <person name="Ishikawa N.K."/>
            <person name="Vargas-Isla R."/>
            <person name="Ushijima S."/>
            <person name="Smith C.A."/>
            <person name="Ahrendt S."/>
            <person name="Andreopoulos W."/>
            <person name="He G."/>
            <person name="Labutti K."/>
            <person name="Lipzen A."/>
            <person name="Ng V."/>
            <person name="Sandor L."/>
            <person name="Barry K."/>
            <person name="Martinez A.T."/>
            <person name="Xiao Y."/>
            <person name="Gibbons J.G."/>
            <person name="Terashima K."/>
            <person name="Hibbett D.S."/>
            <person name="Grigoriev I.V."/>
        </authorList>
    </citation>
    <scope>NUCLEOTIDE SEQUENCE</scope>
    <source>
        <strain evidence="3">TFB9207</strain>
    </source>
</reference>
<proteinExistence type="predicted"/>
<evidence type="ECO:0000313" key="3">
    <source>
        <dbReference type="EMBL" id="KAJ3833618.1"/>
    </source>
</evidence>
<keyword evidence="4" id="KW-1185">Reference proteome</keyword>